<comment type="caution">
    <text evidence="2">The sequence shown here is derived from an EMBL/GenBank/DDBJ whole genome shotgun (WGS) entry which is preliminary data.</text>
</comment>
<feature type="chain" id="PRO_5035616584" evidence="1">
    <location>
        <begin position="19"/>
        <end position="139"/>
    </location>
</feature>
<name>A0A818MYG1_9BILA</name>
<keyword evidence="1" id="KW-0732">Signal</keyword>
<dbReference type="EMBL" id="CAJOBS010004724">
    <property type="protein sequence ID" value="CAF4886807.1"/>
    <property type="molecule type" value="Genomic_DNA"/>
</dbReference>
<protein>
    <submittedName>
        <fullName evidence="2">Uncharacterized protein</fullName>
    </submittedName>
</protein>
<organism evidence="2 4">
    <name type="scientific">Rotaria socialis</name>
    <dbReference type="NCBI Taxonomy" id="392032"/>
    <lineage>
        <taxon>Eukaryota</taxon>
        <taxon>Metazoa</taxon>
        <taxon>Spiralia</taxon>
        <taxon>Gnathifera</taxon>
        <taxon>Rotifera</taxon>
        <taxon>Eurotatoria</taxon>
        <taxon>Bdelloidea</taxon>
        <taxon>Philodinida</taxon>
        <taxon>Philodinidae</taxon>
        <taxon>Rotaria</taxon>
    </lineage>
</organism>
<dbReference type="Proteomes" id="UP000663865">
    <property type="component" value="Unassembled WGS sequence"/>
</dbReference>
<proteinExistence type="predicted"/>
<evidence type="ECO:0000313" key="2">
    <source>
        <dbReference type="EMBL" id="CAF3596715.1"/>
    </source>
</evidence>
<evidence type="ECO:0000313" key="3">
    <source>
        <dbReference type="EMBL" id="CAF4886807.1"/>
    </source>
</evidence>
<dbReference type="Proteomes" id="UP000663838">
    <property type="component" value="Unassembled WGS sequence"/>
</dbReference>
<evidence type="ECO:0000256" key="1">
    <source>
        <dbReference type="SAM" id="SignalP"/>
    </source>
</evidence>
<dbReference type="AlphaFoldDB" id="A0A818MYG1"/>
<sequence>MIFNVLCIFLVVQSTVDPKGSYVKISRRRRRSRGSQPQQQLPDNEILFKVQEMQERLNFEIRQQVALSERMDTIVRLYVNEERALQKVRQQVDGLIDTCIFSCSPNWIEIYKNNIISVREINSILNAFKADQPVSLLLP</sequence>
<reference evidence="2" key="1">
    <citation type="submission" date="2021-02" db="EMBL/GenBank/DDBJ databases">
        <authorList>
            <person name="Nowell W R."/>
        </authorList>
    </citation>
    <scope>NUCLEOTIDE SEQUENCE</scope>
</reference>
<gene>
    <name evidence="2" type="ORF">KIK155_LOCUS20712</name>
    <name evidence="3" type="ORF">TOA249_LOCUS29687</name>
</gene>
<dbReference type="EMBL" id="CAJNYV010003694">
    <property type="protein sequence ID" value="CAF3596715.1"/>
    <property type="molecule type" value="Genomic_DNA"/>
</dbReference>
<accession>A0A818MYG1</accession>
<evidence type="ECO:0000313" key="4">
    <source>
        <dbReference type="Proteomes" id="UP000663865"/>
    </source>
</evidence>
<feature type="signal peptide" evidence="1">
    <location>
        <begin position="1"/>
        <end position="18"/>
    </location>
</feature>